<evidence type="ECO:0000259" key="4">
    <source>
        <dbReference type="Pfam" id="PF13439"/>
    </source>
</evidence>
<evidence type="ECO:0000256" key="1">
    <source>
        <dbReference type="ARBA" id="ARBA00022676"/>
    </source>
</evidence>
<accession>A0ABW6VHX3</accession>
<dbReference type="SUPFAM" id="SSF53756">
    <property type="entry name" value="UDP-Glycosyltransferase/glycogen phosphorylase"/>
    <property type="match status" value="1"/>
</dbReference>
<reference evidence="5 6" key="1">
    <citation type="submission" date="2024-10" db="EMBL/GenBank/DDBJ databases">
        <title>The Natural Products Discovery Center: Release of the First 8490 Sequenced Strains for Exploring Actinobacteria Biosynthetic Diversity.</title>
        <authorList>
            <person name="Kalkreuter E."/>
            <person name="Kautsar S.A."/>
            <person name="Yang D."/>
            <person name="Bader C.D."/>
            <person name="Teijaro C.N."/>
            <person name="Fluegel L."/>
            <person name="Davis C.M."/>
            <person name="Simpson J.R."/>
            <person name="Lauterbach L."/>
            <person name="Steele A.D."/>
            <person name="Gui C."/>
            <person name="Meng S."/>
            <person name="Li G."/>
            <person name="Viehrig K."/>
            <person name="Ye F."/>
            <person name="Su P."/>
            <person name="Kiefer A.F."/>
            <person name="Nichols A."/>
            <person name="Cepeda A.J."/>
            <person name="Yan W."/>
            <person name="Fan B."/>
            <person name="Jiang Y."/>
            <person name="Adhikari A."/>
            <person name="Zheng C.-J."/>
            <person name="Schuster L."/>
            <person name="Cowan T.M."/>
            <person name="Smanski M.J."/>
            <person name="Chevrette M.G."/>
            <person name="De Carvalho L.P.S."/>
            <person name="Shen B."/>
        </authorList>
    </citation>
    <scope>NUCLEOTIDE SEQUENCE [LARGE SCALE GENOMIC DNA]</scope>
    <source>
        <strain evidence="5 6">NPDC001281</strain>
    </source>
</reference>
<keyword evidence="1 5" id="KW-0328">Glycosyltransferase</keyword>
<comment type="caution">
    <text evidence="5">The sequence shown here is derived from an EMBL/GenBank/DDBJ whole genome shotgun (WGS) entry which is preliminary data.</text>
</comment>
<proteinExistence type="predicted"/>
<feature type="domain" description="Glycosyltransferase subfamily 4-like N-terminal" evidence="4">
    <location>
        <begin position="22"/>
        <end position="196"/>
    </location>
</feature>
<protein>
    <submittedName>
        <fullName evidence="5">Glycosyltransferase</fullName>
        <ecNumber evidence="5">2.4.-.-</ecNumber>
    </submittedName>
</protein>
<dbReference type="Pfam" id="PF00534">
    <property type="entry name" value="Glycos_transf_1"/>
    <property type="match status" value="1"/>
</dbReference>
<dbReference type="InterPro" id="IPR050194">
    <property type="entry name" value="Glycosyltransferase_grp1"/>
</dbReference>
<dbReference type="Proteomes" id="UP001602119">
    <property type="component" value="Unassembled WGS sequence"/>
</dbReference>
<evidence type="ECO:0000313" key="6">
    <source>
        <dbReference type="Proteomes" id="UP001602119"/>
    </source>
</evidence>
<name>A0ABW6VHX3_MICFU</name>
<evidence type="ECO:0000259" key="3">
    <source>
        <dbReference type="Pfam" id="PF00534"/>
    </source>
</evidence>
<gene>
    <name evidence="5" type="ORF">ACFY05_31310</name>
</gene>
<dbReference type="EC" id="2.4.-.-" evidence="5"/>
<dbReference type="Gene3D" id="3.40.50.2000">
    <property type="entry name" value="Glycogen Phosphorylase B"/>
    <property type="match status" value="2"/>
</dbReference>
<dbReference type="Pfam" id="PF13439">
    <property type="entry name" value="Glyco_transf_4"/>
    <property type="match status" value="1"/>
</dbReference>
<evidence type="ECO:0000256" key="2">
    <source>
        <dbReference type="ARBA" id="ARBA00022679"/>
    </source>
</evidence>
<feature type="domain" description="Glycosyl transferase family 1" evidence="3">
    <location>
        <begin position="207"/>
        <end position="360"/>
    </location>
</feature>
<dbReference type="InterPro" id="IPR001296">
    <property type="entry name" value="Glyco_trans_1"/>
</dbReference>
<keyword evidence="6" id="KW-1185">Reference proteome</keyword>
<sequence length="392" mass="41704">MRIALISEHANPLAAIGGVDSGGQNVHVAALALALGERGHEVTVHTRRTAPDQPPAVEMAPGVTVDHVPAGPPESIPKDELPPYMPAFAEHLARRWAARPPDVAHAHFWMSGMATLTAAEPLGVPVVQTFHALGTVKRRWQGAADTSPPDRIAVERDVGRRATAVLATCTDEVRELRAMGVPEDRIAVVPCGVDLELFTPDGPAAPRDGRPRVLCVGRMVPRKGYDTVIRALRDVPEAELLIAGDEPEEVARLSGVAASCGLEDRVRLVGAVAHRDVPALMRSADVLVTVPWYEPFGMVPLEALACGVPVIASSVGGHLDTVAGCGVLVPPRRPRALAAALRDLLARPDLRAALGEAGARRARTRYGWPQVAARTESVYRREVEPCTLICSG</sequence>
<dbReference type="PANTHER" id="PTHR45947">
    <property type="entry name" value="SULFOQUINOVOSYL TRANSFERASE SQD2"/>
    <property type="match status" value="1"/>
</dbReference>
<dbReference type="GO" id="GO:0016757">
    <property type="term" value="F:glycosyltransferase activity"/>
    <property type="evidence" value="ECO:0007669"/>
    <property type="project" value="UniProtKB-KW"/>
</dbReference>
<dbReference type="EMBL" id="JBIAXI010000023">
    <property type="protein sequence ID" value="MFF4777354.1"/>
    <property type="molecule type" value="Genomic_DNA"/>
</dbReference>
<evidence type="ECO:0000313" key="5">
    <source>
        <dbReference type="EMBL" id="MFF4777354.1"/>
    </source>
</evidence>
<dbReference type="PANTHER" id="PTHR45947:SF3">
    <property type="entry name" value="SULFOQUINOVOSYL TRANSFERASE SQD2"/>
    <property type="match status" value="1"/>
</dbReference>
<keyword evidence="2 5" id="KW-0808">Transferase</keyword>
<organism evidence="5 6">
    <name type="scientific">Microtetraspora fusca</name>
    <dbReference type="NCBI Taxonomy" id="1997"/>
    <lineage>
        <taxon>Bacteria</taxon>
        <taxon>Bacillati</taxon>
        <taxon>Actinomycetota</taxon>
        <taxon>Actinomycetes</taxon>
        <taxon>Streptosporangiales</taxon>
        <taxon>Streptosporangiaceae</taxon>
        <taxon>Microtetraspora</taxon>
    </lineage>
</organism>
<dbReference type="RefSeq" id="WP_387345755.1">
    <property type="nucleotide sequence ID" value="NZ_JBIAXI010000023.1"/>
</dbReference>
<dbReference type="InterPro" id="IPR028098">
    <property type="entry name" value="Glyco_trans_4-like_N"/>
</dbReference>